<keyword evidence="1" id="KW-0812">Transmembrane</keyword>
<organism evidence="2">
    <name type="scientific">Arundo donax</name>
    <name type="common">Giant reed</name>
    <name type="synonym">Donax arundinaceus</name>
    <dbReference type="NCBI Taxonomy" id="35708"/>
    <lineage>
        <taxon>Eukaryota</taxon>
        <taxon>Viridiplantae</taxon>
        <taxon>Streptophyta</taxon>
        <taxon>Embryophyta</taxon>
        <taxon>Tracheophyta</taxon>
        <taxon>Spermatophyta</taxon>
        <taxon>Magnoliopsida</taxon>
        <taxon>Liliopsida</taxon>
        <taxon>Poales</taxon>
        <taxon>Poaceae</taxon>
        <taxon>PACMAD clade</taxon>
        <taxon>Arundinoideae</taxon>
        <taxon>Arundineae</taxon>
        <taxon>Arundo</taxon>
    </lineage>
</organism>
<protein>
    <submittedName>
        <fullName evidence="2">Uncharacterized protein</fullName>
    </submittedName>
</protein>
<sequence>MQMQRYCICLAFEGGVRSIEYFTYMLVGFFFYFLYPLYIAPMGLGLLFNTTTIYNMYYFAHSSLEMFPKQCTIMLHIQTQS</sequence>
<reference evidence="2" key="2">
    <citation type="journal article" date="2015" name="Data Brief">
        <title>Shoot transcriptome of the giant reed, Arundo donax.</title>
        <authorList>
            <person name="Barrero R.A."/>
            <person name="Guerrero F.D."/>
            <person name="Moolhuijzen P."/>
            <person name="Goolsby J.A."/>
            <person name="Tidwell J."/>
            <person name="Bellgard S.E."/>
            <person name="Bellgard M.I."/>
        </authorList>
    </citation>
    <scope>NUCLEOTIDE SEQUENCE</scope>
    <source>
        <tissue evidence="2">Shoot tissue taken approximately 20 cm above the soil surface</tissue>
    </source>
</reference>
<proteinExistence type="predicted"/>
<feature type="transmembrane region" description="Helical" evidence="1">
    <location>
        <begin position="21"/>
        <end position="38"/>
    </location>
</feature>
<accession>A0A0A9DV40</accession>
<dbReference type="EMBL" id="GBRH01206249">
    <property type="protein sequence ID" value="JAD91646.1"/>
    <property type="molecule type" value="Transcribed_RNA"/>
</dbReference>
<dbReference type="AlphaFoldDB" id="A0A0A9DV40"/>
<name>A0A0A9DV40_ARUDO</name>
<evidence type="ECO:0000256" key="1">
    <source>
        <dbReference type="SAM" id="Phobius"/>
    </source>
</evidence>
<keyword evidence="1" id="KW-0472">Membrane</keyword>
<evidence type="ECO:0000313" key="2">
    <source>
        <dbReference type="EMBL" id="JAD91646.1"/>
    </source>
</evidence>
<reference evidence="2" key="1">
    <citation type="submission" date="2014-09" db="EMBL/GenBank/DDBJ databases">
        <authorList>
            <person name="Magalhaes I.L.F."/>
            <person name="Oliveira U."/>
            <person name="Santos F.R."/>
            <person name="Vidigal T.H.D.A."/>
            <person name="Brescovit A.D."/>
            <person name="Santos A.J."/>
        </authorList>
    </citation>
    <scope>NUCLEOTIDE SEQUENCE</scope>
    <source>
        <tissue evidence="2">Shoot tissue taken approximately 20 cm above the soil surface</tissue>
    </source>
</reference>
<keyword evidence="1" id="KW-1133">Transmembrane helix</keyword>